<dbReference type="GO" id="GO:0009884">
    <property type="term" value="F:cytokinin receptor activity"/>
    <property type="evidence" value="ECO:0007669"/>
    <property type="project" value="UniProtKB-ARBA"/>
</dbReference>
<dbReference type="PROSITE" id="PS50839">
    <property type="entry name" value="CHASE"/>
    <property type="match status" value="1"/>
</dbReference>
<reference evidence="17 18" key="1">
    <citation type="journal article" date="2023" name="Int. J. Mol. Sci.">
        <title>De Novo Assembly and Annotation of 11 Diverse Shrub Willow (Salix) Genomes Reveals Novel Gene Organization in Sex-Linked Regions.</title>
        <authorList>
            <person name="Hyden B."/>
            <person name="Feng K."/>
            <person name="Yates T.B."/>
            <person name="Jawdy S."/>
            <person name="Cereghino C."/>
            <person name="Smart L.B."/>
            <person name="Muchero W."/>
        </authorList>
    </citation>
    <scope>NUCLEOTIDE SEQUENCE [LARGE SCALE GENOMIC DNA]</scope>
    <source>
        <tissue evidence="17">Shoot tip</tissue>
    </source>
</reference>
<feature type="transmembrane region" description="Helical" evidence="13">
    <location>
        <begin position="20"/>
        <end position="40"/>
    </location>
</feature>
<dbReference type="InterPro" id="IPR005467">
    <property type="entry name" value="His_kinase_dom"/>
</dbReference>
<evidence type="ECO:0000256" key="5">
    <source>
        <dbReference type="ARBA" id="ARBA00022679"/>
    </source>
</evidence>
<feature type="domain" description="Histidine kinase" evidence="14">
    <location>
        <begin position="372"/>
        <end position="661"/>
    </location>
</feature>
<dbReference type="GO" id="GO:0033554">
    <property type="term" value="P:cellular response to stress"/>
    <property type="evidence" value="ECO:0007669"/>
    <property type="project" value="UniProtKB-ARBA"/>
</dbReference>
<dbReference type="FunFam" id="3.30.450.350:FF:000001">
    <property type="entry name" value="Histidine kinase 4"/>
    <property type="match status" value="1"/>
</dbReference>
<keyword evidence="6 13" id="KW-0812">Transmembrane</keyword>
<protein>
    <recommendedName>
        <fullName evidence="3">histidine kinase</fullName>
        <ecNumber evidence="3">2.7.13.3</ecNumber>
    </recommendedName>
</protein>
<dbReference type="GO" id="GO:0006970">
    <property type="term" value="P:response to osmotic stress"/>
    <property type="evidence" value="ECO:0007669"/>
    <property type="project" value="UniProtKB-ARBA"/>
</dbReference>
<feature type="domain" description="CHASE" evidence="16">
    <location>
        <begin position="92"/>
        <end position="304"/>
    </location>
</feature>
<comment type="subcellular location">
    <subcellularLocation>
        <location evidence="2">Endoplasmic reticulum membrane</location>
        <topology evidence="2">Multi-pass membrane protein</topology>
    </subcellularLocation>
</comment>
<dbReference type="GO" id="GO:0000155">
    <property type="term" value="F:phosphorelay sensor kinase activity"/>
    <property type="evidence" value="ECO:0007669"/>
    <property type="project" value="InterPro"/>
</dbReference>
<dbReference type="Pfam" id="PF02518">
    <property type="entry name" value="HATPase_c"/>
    <property type="match status" value="1"/>
</dbReference>
<evidence type="ECO:0000256" key="3">
    <source>
        <dbReference type="ARBA" id="ARBA00012438"/>
    </source>
</evidence>
<evidence type="ECO:0000256" key="2">
    <source>
        <dbReference type="ARBA" id="ARBA00004477"/>
    </source>
</evidence>
<keyword evidence="8" id="KW-0256">Endoplasmic reticulum</keyword>
<evidence type="ECO:0000256" key="12">
    <source>
        <dbReference type="PROSITE-ProRule" id="PRU00169"/>
    </source>
</evidence>
<evidence type="ECO:0000256" key="1">
    <source>
        <dbReference type="ARBA" id="ARBA00000085"/>
    </source>
</evidence>
<keyword evidence="11" id="KW-0675">Receptor</keyword>
<dbReference type="GO" id="GO:0043424">
    <property type="term" value="F:protein histidine kinase binding"/>
    <property type="evidence" value="ECO:0007669"/>
    <property type="project" value="UniProtKB-ARBA"/>
</dbReference>
<dbReference type="CDD" id="cd17546">
    <property type="entry name" value="REC_hyHK_CKI1_RcsC-like"/>
    <property type="match status" value="1"/>
</dbReference>
<dbReference type="InterPro" id="IPR056839">
    <property type="entry name" value="Receiver_AHK4/CRE1_1st"/>
</dbReference>
<dbReference type="InterPro" id="IPR036890">
    <property type="entry name" value="HATPase_C_sf"/>
</dbReference>
<organism evidence="17 18">
    <name type="scientific">Salix udensis</name>
    <dbReference type="NCBI Taxonomy" id="889485"/>
    <lineage>
        <taxon>Eukaryota</taxon>
        <taxon>Viridiplantae</taxon>
        <taxon>Streptophyta</taxon>
        <taxon>Embryophyta</taxon>
        <taxon>Tracheophyta</taxon>
        <taxon>Spermatophyta</taxon>
        <taxon>Magnoliopsida</taxon>
        <taxon>eudicotyledons</taxon>
        <taxon>Gunneridae</taxon>
        <taxon>Pentapetalae</taxon>
        <taxon>rosids</taxon>
        <taxon>fabids</taxon>
        <taxon>Malpighiales</taxon>
        <taxon>Salicaceae</taxon>
        <taxon>Saliceae</taxon>
        <taxon>Salix</taxon>
    </lineage>
</organism>
<dbReference type="SUPFAM" id="SSF55874">
    <property type="entry name" value="ATPase domain of HSP90 chaperone/DNA topoisomerase II/histidine kinase"/>
    <property type="match status" value="1"/>
</dbReference>
<dbReference type="Gene3D" id="1.10.287.130">
    <property type="match status" value="1"/>
</dbReference>
<dbReference type="Pfam" id="PF24896">
    <property type="entry name" value="Receiver_CRE1"/>
    <property type="match status" value="1"/>
</dbReference>
<sequence>MSNKWGPKEGAHLYKPTGLGFLKFMLLWVMAMALLSLTIYNDMDADNRVRRKEVLGSMCDQRARMLQDQFSVSVNHVHALAILVSTFHYYKNPSAIDQETFAEYTARTAFERPLLSGVAYARRVIDSERQEFERQHGWTIKTMEREPSAIRDEYAPVIFSQETVSYIESLDMMSGKEDRENILRARATGKAVLTRPFRLLGSHHLGVVLTFPVYKSKLPPSPTAAQRIEATAGYLGGAFDIESLVENLLGQLAGNQAILVNVYDITNFSDLLIMYGHQNLDGDLSLLHESKLDFGDPFRKHLMTCRYHEKAPASWAALTTAFLFFVIGLLVGYILYGAAIHIVKVEDGFHEMQELKFRAEAADVTKSQFLATVSHEIRTPMNGILGMLALLLDTDLSSTQRDYAQTAQVCGKALIALINEVLDREKIEAGKLELEAVPFDIRSILDDVLSLFSEKSRNKGIELAVFVSDKVPEIVVGDPGRFRQIITNLVGNSVKFTERGHIFIKVHLYENAKAMTDTKVNTCLNGGSNESVLTSGSQKFKTLSGCEAADDQNSWDVFRHFSDEDFRSDASINVTTNNEASEDVGLMVCVEDTGIGIPLKAQGRVFMPFVQADSSTSRHYGGTGIGLSISKCLVELMGGQIDFISRPGVGSTFSFTAVFGTCKKNVFNNMEKRNAEALPSGFRGLKALVVDGNPAEVVSSLKLAAGSCGKNGSLTSGGKIQPDIILVEKDSWISGEDGVSSVWQLDLKQNGHTFKLPKMILLATNITNSEFDKAKGAGFSDTVIMKPLRARMVAACLLQVLGMGKKRSQGKGMPNGSSFLQSLLCGKRILVVDDNRVNRRVAAGALKKFGADVECAESGKEALRLLQLPHIYDACFMDIQMPEMDGFEATCLIRQMESRANEQMNGEYMVEEGTARKVQWHIPILAMTADVIHATHDKCLKSGMDGYVSKPFEEENLYQAVARFFDPKIHFKVITGPPFTSGSETKSESSLVELNQQF</sequence>
<dbReference type="SMART" id="SM00448">
    <property type="entry name" value="REC"/>
    <property type="match status" value="1"/>
</dbReference>
<dbReference type="GO" id="GO:0010029">
    <property type="term" value="P:regulation of seed germination"/>
    <property type="evidence" value="ECO:0007669"/>
    <property type="project" value="UniProtKB-ARBA"/>
</dbReference>
<keyword evidence="9 13" id="KW-1133">Transmembrane helix</keyword>
<comment type="catalytic activity">
    <reaction evidence="1">
        <text>ATP + protein L-histidine = ADP + protein N-phospho-L-histidine.</text>
        <dbReference type="EC" id="2.7.13.3"/>
    </reaction>
</comment>
<dbReference type="InterPro" id="IPR050956">
    <property type="entry name" value="2C_system_His_kinase"/>
</dbReference>
<dbReference type="PANTHER" id="PTHR43719">
    <property type="entry name" value="TWO-COMPONENT HISTIDINE KINASE"/>
    <property type="match status" value="1"/>
</dbReference>
<dbReference type="Pfam" id="PF00072">
    <property type="entry name" value="Response_reg"/>
    <property type="match status" value="1"/>
</dbReference>
<dbReference type="PROSITE" id="PS50109">
    <property type="entry name" value="HIS_KIN"/>
    <property type="match status" value="1"/>
</dbReference>
<dbReference type="Gene3D" id="3.30.450.350">
    <property type="entry name" value="CHASE domain"/>
    <property type="match status" value="1"/>
</dbReference>
<evidence type="ECO:0000313" key="17">
    <source>
        <dbReference type="EMBL" id="KAJ6429949.1"/>
    </source>
</evidence>
<dbReference type="Proteomes" id="UP001162972">
    <property type="component" value="Chromosome 8"/>
</dbReference>
<keyword evidence="10 13" id="KW-0472">Membrane</keyword>
<keyword evidence="7" id="KW-0418">Kinase</keyword>
<gene>
    <name evidence="17" type="ORF">OIU84_021373</name>
</gene>
<dbReference type="CDD" id="cd16922">
    <property type="entry name" value="HATPase_EvgS-ArcB-TorS-like"/>
    <property type="match status" value="1"/>
</dbReference>
<dbReference type="AlphaFoldDB" id="A0AAD6KWK8"/>
<proteinExistence type="predicted"/>
<keyword evidence="5" id="KW-0808">Transferase</keyword>
<dbReference type="SUPFAM" id="SSF47384">
    <property type="entry name" value="Homodimeric domain of signal transducing histidine kinase"/>
    <property type="match status" value="1"/>
</dbReference>
<keyword evidence="18" id="KW-1185">Reference proteome</keyword>
<dbReference type="SMART" id="SM00388">
    <property type="entry name" value="HisKA"/>
    <property type="match status" value="1"/>
</dbReference>
<name>A0AAD6KWK8_9ROSI</name>
<evidence type="ECO:0000313" key="18">
    <source>
        <dbReference type="Proteomes" id="UP001162972"/>
    </source>
</evidence>
<evidence type="ECO:0000259" key="14">
    <source>
        <dbReference type="PROSITE" id="PS50109"/>
    </source>
</evidence>
<dbReference type="InterPro" id="IPR011006">
    <property type="entry name" value="CheY-like_superfamily"/>
</dbReference>
<dbReference type="InterPro" id="IPR006189">
    <property type="entry name" value="CHASE_dom"/>
</dbReference>
<dbReference type="InterPro" id="IPR001789">
    <property type="entry name" value="Sig_transdc_resp-reg_receiver"/>
</dbReference>
<feature type="domain" description="Response regulatory" evidence="15">
    <location>
        <begin position="828"/>
        <end position="965"/>
    </location>
</feature>
<dbReference type="Gene3D" id="3.40.50.2300">
    <property type="match status" value="1"/>
</dbReference>
<evidence type="ECO:0000256" key="13">
    <source>
        <dbReference type="SAM" id="Phobius"/>
    </source>
</evidence>
<dbReference type="SMART" id="SM00387">
    <property type="entry name" value="HATPase_c"/>
    <property type="match status" value="1"/>
</dbReference>
<dbReference type="GO" id="GO:0005789">
    <property type="term" value="C:endoplasmic reticulum membrane"/>
    <property type="evidence" value="ECO:0007669"/>
    <property type="project" value="UniProtKB-SubCell"/>
</dbReference>
<dbReference type="PROSITE" id="PS50110">
    <property type="entry name" value="RESPONSE_REGULATORY"/>
    <property type="match status" value="1"/>
</dbReference>
<dbReference type="Gene3D" id="3.30.565.10">
    <property type="entry name" value="Histidine kinase-like ATPase, C-terminal domain"/>
    <property type="match status" value="1"/>
</dbReference>
<evidence type="ECO:0000256" key="7">
    <source>
        <dbReference type="ARBA" id="ARBA00022777"/>
    </source>
</evidence>
<dbReference type="CDD" id="cd00082">
    <property type="entry name" value="HisKA"/>
    <property type="match status" value="1"/>
</dbReference>
<feature type="modified residue" description="4-aspartylphosphate" evidence="12">
    <location>
        <position position="878"/>
    </location>
</feature>
<evidence type="ECO:0000259" key="16">
    <source>
        <dbReference type="PROSITE" id="PS50839"/>
    </source>
</evidence>
<dbReference type="SMART" id="SM01079">
    <property type="entry name" value="CHASE"/>
    <property type="match status" value="1"/>
</dbReference>
<dbReference type="PANTHER" id="PTHR43719:SF51">
    <property type="entry name" value="HISTIDINE KINASE 4"/>
    <property type="match status" value="1"/>
</dbReference>
<accession>A0AAD6KWK8</accession>
<evidence type="ECO:0000256" key="6">
    <source>
        <dbReference type="ARBA" id="ARBA00022692"/>
    </source>
</evidence>
<dbReference type="GO" id="GO:0048831">
    <property type="term" value="P:regulation of shoot system development"/>
    <property type="evidence" value="ECO:0007669"/>
    <property type="project" value="UniProtKB-ARBA"/>
</dbReference>
<evidence type="ECO:0000256" key="9">
    <source>
        <dbReference type="ARBA" id="ARBA00022989"/>
    </source>
</evidence>
<dbReference type="FunFam" id="1.10.287.130:FF:000015">
    <property type="entry name" value="Histidine kinase 4"/>
    <property type="match status" value="1"/>
</dbReference>
<evidence type="ECO:0000259" key="15">
    <source>
        <dbReference type="PROSITE" id="PS50110"/>
    </source>
</evidence>
<evidence type="ECO:0000256" key="8">
    <source>
        <dbReference type="ARBA" id="ARBA00022824"/>
    </source>
</evidence>
<dbReference type="Gene3D" id="6.10.250.1190">
    <property type="match status" value="1"/>
</dbReference>
<feature type="transmembrane region" description="Helical" evidence="13">
    <location>
        <begin position="313"/>
        <end position="336"/>
    </location>
</feature>
<evidence type="ECO:0000256" key="4">
    <source>
        <dbReference type="ARBA" id="ARBA00022553"/>
    </source>
</evidence>
<dbReference type="EMBL" id="JAPFFJ010000004">
    <property type="protein sequence ID" value="KAJ6429949.1"/>
    <property type="molecule type" value="Genomic_DNA"/>
</dbReference>
<dbReference type="GO" id="GO:0009414">
    <property type="term" value="P:response to water deprivation"/>
    <property type="evidence" value="ECO:0007669"/>
    <property type="project" value="UniProtKB-ARBA"/>
</dbReference>
<dbReference type="EC" id="2.7.13.3" evidence="3"/>
<dbReference type="InterPro" id="IPR036097">
    <property type="entry name" value="HisK_dim/P_sf"/>
</dbReference>
<dbReference type="SUPFAM" id="SSF52172">
    <property type="entry name" value="CheY-like"/>
    <property type="match status" value="1"/>
</dbReference>
<keyword evidence="4 12" id="KW-0597">Phosphoprotein</keyword>
<dbReference type="GO" id="GO:0005634">
    <property type="term" value="C:nucleus"/>
    <property type="evidence" value="ECO:0007669"/>
    <property type="project" value="TreeGrafter"/>
</dbReference>
<dbReference type="PRINTS" id="PR00344">
    <property type="entry name" value="BCTRLSENSOR"/>
</dbReference>
<dbReference type="InterPro" id="IPR003594">
    <property type="entry name" value="HATPase_dom"/>
</dbReference>
<dbReference type="InterPro" id="IPR004358">
    <property type="entry name" value="Sig_transdc_His_kin-like_C"/>
</dbReference>
<dbReference type="GO" id="GO:0048509">
    <property type="term" value="P:regulation of meristem development"/>
    <property type="evidence" value="ECO:0007669"/>
    <property type="project" value="UniProtKB-ARBA"/>
</dbReference>
<dbReference type="Pfam" id="PF00512">
    <property type="entry name" value="HisKA"/>
    <property type="match status" value="1"/>
</dbReference>
<dbReference type="Pfam" id="PF03924">
    <property type="entry name" value="CHASE"/>
    <property type="match status" value="1"/>
</dbReference>
<dbReference type="InterPro" id="IPR003661">
    <property type="entry name" value="HisK_dim/P_dom"/>
</dbReference>
<evidence type="ECO:0000256" key="10">
    <source>
        <dbReference type="ARBA" id="ARBA00023136"/>
    </source>
</evidence>
<comment type="caution">
    <text evidence="17">The sequence shown here is derived from an EMBL/GenBank/DDBJ whole genome shotgun (WGS) entry which is preliminary data.</text>
</comment>
<evidence type="ECO:0000256" key="11">
    <source>
        <dbReference type="ARBA" id="ARBA00023170"/>
    </source>
</evidence>
<dbReference type="InterPro" id="IPR042240">
    <property type="entry name" value="CHASE_sf"/>
</dbReference>
<dbReference type="GO" id="GO:1901701">
    <property type="term" value="P:cellular response to oxygen-containing compound"/>
    <property type="evidence" value="ECO:0007669"/>
    <property type="project" value="UniProtKB-ARBA"/>
</dbReference>